<evidence type="ECO:0000313" key="1">
    <source>
        <dbReference type="EMBL" id="CUV01913.1"/>
    </source>
</evidence>
<dbReference type="PANTHER" id="PTHR30115">
    <property type="entry name" value="NITROGEN REGULATORY PROTEIN P-II"/>
    <property type="match status" value="1"/>
</dbReference>
<sequence length="92" mass="9549">MAEVGLIGLNVVNVTCRGAQRGVTSGGSRGVGRYEINILPKVELELVVHDCVGGFLGGVIMDHARTGNIGDGKIFVFPVSDAIKVRTGEAAL</sequence>
<dbReference type="GO" id="GO:0005524">
    <property type="term" value="F:ATP binding"/>
    <property type="evidence" value="ECO:0007669"/>
    <property type="project" value="TreeGrafter"/>
</dbReference>
<dbReference type="InterPro" id="IPR002187">
    <property type="entry name" value="N-reg_PII"/>
</dbReference>
<protein>
    <submittedName>
        <fullName evidence="1">Nitrogen regulatory protein P-II</fullName>
    </submittedName>
</protein>
<dbReference type="GO" id="GO:0030234">
    <property type="term" value="F:enzyme regulator activity"/>
    <property type="evidence" value="ECO:0007669"/>
    <property type="project" value="InterPro"/>
</dbReference>
<dbReference type="SUPFAM" id="SSF54913">
    <property type="entry name" value="GlnB-like"/>
    <property type="match status" value="1"/>
</dbReference>
<gene>
    <name evidence="1" type="ORF">MGWOODY_Clf1589</name>
</gene>
<dbReference type="PRINTS" id="PR00340">
    <property type="entry name" value="PIIGLNB"/>
</dbReference>
<dbReference type="InterPro" id="IPR017918">
    <property type="entry name" value="N-reg_PII_CS"/>
</dbReference>
<dbReference type="SMART" id="SM00938">
    <property type="entry name" value="P-II"/>
    <property type="match status" value="1"/>
</dbReference>
<dbReference type="AlphaFoldDB" id="A0A170Q9N5"/>
<dbReference type="EMBL" id="FAXA01000151">
    <property type="protein sequence ID" value="CUV01913.1"/>
    <property type="molecule type" value="Genomic_DNA"/>
</dbReference>
<dbReference type="InterPro" id="IPR011322">
    <property type="entry name" value="N-reg_PII-like_a/b"/>
</dbReference>
<reference evidence="1" key="1">
    <citation type="submission" date="2015-10" db="EMBL/GenBank/DDBJ databases">
        <authorList>
            <person name="Gilbert D.G."/>
        </authorList>
    </citation>
    <scope>NUCLEOTIDE SEQUENCE</scope>
</reference>
<proteinExistence type="predicted"/>
<dbReference type="Gene3D" id="3.30.70.120">
    <property type="match status" value="1"/>
</dbReference>
<dbReference type="PANTHER" id="PTHR30115:SF11">
    <property type="entry name" value="NITROGEN REGULATORY PROTEIN P-II HOMOLOG"/>
    <property type="match status" value="1"/>
</dbReference>
<dbReference type="PROSITE" id="PS00638">
    <property type="entry name" value="PII_GLNB_CTER"/>
    <property type="match status" value="1"/>
</dbReference>
<name>A0A170Q9N5_9ZZZZ</name>
<dbReference type="InterPro" id="IPR015867">
    <property type="entry name" value="N-reg_PII/ATP_PRibTrfase_C"/>
</dbReference>
<accession>A0A170Q9N5</accession>
<dbReference type="GO" id="GO:0006808">
    <property type="term" value="P:regulation of nitrogen utilization"/>
    <property type="evidence" value="ECO:0007669"/>
    <property type="project" value="InterPro"/>
</dbReference>
<dbReference type="Pfam" id="PF00543">
    <property type="entry name" value="P-II"/>
    <property type="match status" value="1"/>
</dbReference>
<organism evidence="1">
    <name type="scientific">hydrothermal vent metagenome</name>
    <dbReference type="NCBI Taxonomy" id="652676"/>
    <lineage>
        <taxon>unclassified sequences</taxon>
        <taxon>metagenomes</taxon>
        <taxon>ecological metagenomes</taxon>
    </lineage>
</organism>
<dbReference type="GO" id="GO:0005829">
    <property type="term" value="C:cytosol"/>
    <property type="evidence" value="ECO:0007669"/>
    <property type="project" value="TreeGrafter"/>
</dbReference>
<dbReference type="PROSITE" id="PS51343">
    <property type="entry name" value="PII_GLNB_DOM"/>
    <property type="match status" value="1"/>
</dbReference>